<dbReference type="SUPFAM" id="SSF51726">
    <property type="entry name" value="UROD/MetE-like"/>
    <property type="match status" value="1"/>
</dbReference>
<keyword evidence="2" id="KW-0456">Lyase</keyword>
<dbReference type="Gene3D" id="3.20.20.210">
    <property type="match status" value="1"/>
</dbReference>
<sequence length="286" mass="32113">MSVEFYSSLLQKKKRKIPRGELWISGEILRELGLEQTQESLITLSASIGADICFFSYTSPVESLPVNSGEMSLLIKKAHASGLVCGVTVDGPFERTVREHGFIEVIKWFYNPDRLKEHLEKNTALAADELTAADNAGADLLILCDDIAYKRGLYFSPEQFKSILLPSYRRLKNSIKGGKPMGFHSDGNIESIISFLVEEEYSIFSLEPEAMRLVELCRRLPENVIILSGIKAGWLMGPDPDNNEEAEMLQYINDLKNSCKLILASSCGLSDIRSVERLKKIYRQVV</sequence>
<dbReference type="InterPro" id="IPR038071">
    <property type="entry name" value="UROD/MetE-like_sf"/>
</dbReference>
<dbReference type="EMBL" id="JAUSUX010000002">
    <property type="protein sequence ID" value="MDQ0285186.1"/>
    <property type="molecule type" value="Genomic_DNA"/>
</dbReference>
<reference evidence="2 3" key="1">
    <citation type="submission" date="2023-07" db="EMBL/GenBank/DDBJ databases">
        <title>Genomic Encyclopedia of Type Strains, Phase IV (KMG-IV): sequencing the most valuable type-strain genomes for metagenomic binning, comparative biology and taxonomic classification.</title>
        <authorList>
            <person name="Goeker M."/>
        </authorList>
    </citation>
    <scope>NUCLEOTIDE SEQUENCE [LARGE SCALE GENOMIC DNA]</scope>
    <source>
        <strain evidence="2 3">DSM 12396</strain>
    </source>
</reference>
<evidence type="ECO:0000313" key="3">
    <source>
        <dbReference type="Proteomes" id="UP001225644"/>
    </source>
</evidence>
<dbReference type="Pfam" id="PF01208">
    <property type="entry name" value="URO-D"/>
    <property type="match status" value="1"/>
</dbReference>
<dbReference type="InterPro" id="IPR000257">
    <property type="entry name" value="Uroporphyrinogen_deCOase"/>
</dbReference>
<proteinExistence type="predicted"/>
<dbReference type="PANTHER" id="PTHR47099">
    <property type="entry name" value="METHYLCOBAMIDE:COM METHYLTRANSFERASE MTBA"/>
    <property type="match status" value="1"/>
</dbReference>
<dbReference type="InterPro" id="IPR052024">
    <property type="entry name" value="Methanogen_methyltrans"/>
</dbReference>
<dbReference type="Proteomes" id="UP001225644">
    <property type="component" value="Unassembled WGS sequence"/>
</dbReference>
<feature type="domain" description="Uroporphyrinogen decarboxylase (URO-D)" evidence="1">
    <location>
        <begin position="100"/>
        <end position="278"/>
    </location>
</feature>
<dbReference type="EC" id="4.1.1.37" evidence="2"/>
<dbReference type="GO" id="GO:0004853">
    <property type="term" value="F:uroporphyrinogen decarboxylase activity"/>
    <property type="evidence" value="ECO:0007669"/>
    <property type="project" value="UniProtKB-EC"/>
</dbReference>
<evidence type="ECO:0000259" key="1">
    <source>
        <dbReference type="Pfam" id="PF01208"/>
    </source>
</evidence>
<comment type="caution">
    <text evidence="2">The sequence shown here is derived from an EMBL/GenBank/DDBJ whole genome shotgun (WGS) entry which is preliminary data.</text>
</comment>
<gene>
    <name evidence="2" type="ORF">J2Z49_000279</name>
</gene>
<keyword evidence="3" id="KW-1185">Reference proteome</keyword>
<dbReference type="PANTHER" id="PTHR47099:SF1">
    <property type="entry name" value="METHYLCOBAMIDE:COM METHYLTRANSFERASE MTBA"/>
    <property type="match status" value="1"/>
</dbReference>
<organism evidence="2 3">
    <name type="scientific">Desulfofundulus luciae</name>
    <dbReference type="NCBI Taxonomy" id="74702"/>
    <lineage>
        <taxon>Bacteria</taxon>
        <taxon>Bacillati</taxon>
        <taxon>Bacillota</taxon>
        <taxon>Clostridia</taxon>
        <taxon>Eubacteriales</taxon>
        <taxon>Peptococcaceae</taxon>
        <taxon>Desulfofundulus</taxon>
    </lineage>
</organism>
<name>A0ABU0AZU3_9FIRM</name>
<accession>A0ABU0AZU3</accession>
<evidence type="ECO:0000313" key="2">
    <source>
        <dbReference type="EMBL" id="MDQ0285186.1"/>
    </source>
</evidence>
<protein>
    <submittedName>
        <fullName evidence="2">Uroporphyrinogen decarboxylase</fullName>
        <ecNumber evidence="2">4.1.1.37</ecNumber>
    </submittedName>
</protein>
<dbReference type="RefSeq" id="WP_307399184.1">
    <property type="nucleotide sequence ID" value="NZ_JAUSUX010000002.1"/>
</dbReference>